<feature type="domain" description="RING-type" evidence="4">
    <location>
        <begin position="22"/>
        <end position="61"/>
    </location>
</feature>
<dbReference type="SMART" id="SM01375">
    <property type="entry name" value="Dynein_light"/>
    <property type="match status" value="2"/>
</dbReference>
<evidence type="ECO:0000313" key="6">
    <source>
        <dbReference type="Proteomes" id="UP000759131"/>
    </source>
</evidence>
<reference evidence="5" key="1">
    <citation type="submission" date="2020-11" db="EMBL/GenBank/DDBJ databases">
        <authorList>
            <person name="Tran Van P."/>
        </authorList>
    </citation>
    <scope>NUCLEOTIDE SEQUENCE</scope>
</reference>
<dbReference type="Pfam" id="PF04564">
    <property type="entry name" value="U-box"/>
    <property type="match status" value="1"/>
</dbReference>
<evidence type="ECO:0000256" key="1">
    <source>
        <dbReference type="ARBA" id="ARBA00022771"/>
    </source>
</evidence>
<dbReference type="SUPFAM" id="SSF54648">
    <property type="entry name" value="DLC"/>
    <property type="match status" value="2"/>
</dbReference>
<proteinExistence type="predicted"/>
<dbReference type="InterPro" id="IPR001372">
    <property type="entry name" value="Dynein_light_chain_typ-1/2"/>
</dbReference>
<dbReference type="AlphaFoldDB" id="A0A7R9KIS0"/>
<dbReference type="Gene3D" id="3.30.40.10">
    <property type="entry name" value="Zinc/RING finger domain, C3HC4 (zinc finger)"/>
    <property type="match status" value="2"/>
</dbReference>
<dbReference type="Gene3D" id="3.30.740.10">
    <property type="entry name" value="Protein Inhibitor Of Neuronal Nitric Oxide Synthase"/>
    <property type="match status" value="2"/>
</dbReference>
<dbReference type="InterPro" id="IPR001841">
    <property type="entry name" value="Znf_RING"/>
</dbReference>
<dbReference type="InterPro" id="IPR051438">
    <property type="entry name" value="RNF_E3_ubiq-protein_ligase"/>
</dbReference>
<dbReference type="GO" id="GO:0008270">
    <property type="term" value="F:zinc ion binding"/>
    <property type="evidence" value="ECO:0007669"/>
    <property type="project" value="UniProtKB-KW"/>
</dbReference>
<evidence type="ECO:0000256" key="3">
    <source>
        <dbReference type="PROSITE-ProRule" id="PRU00175"/>
    </source>
</evidence>
<accession>A0A7R9KIS0</accession>
<keyword evidence="6" id="KW-1185">Reference proteome</keyword>
<dbReference type="GO" id="GO:0000209">
    <property type="term" value="P:protein polyubiquitination"/>
    <property type="evidence" value="ECO:0007669"/>
    <property type="project" value="TreeGrafter"/>
</dbReference>
<keyword evidence="1 3" id="KW-0479">Metal-binding</keyword>
<dbReference type="GO" id="GO:0006511">
    <property type="term" value="P:ubiquitin-dependent protein catabolic process"/>
    <property type="evidence" value="ECO:0007669"/>
    <property type="project" value="TreeGrafter"/>
</dbReference>
<dbReference type="OrthoDB" id="6506853at2759"/>
<evidence type="ECO:0000256" key="2">
    <source>
        <dbReference type="ARBA" id="ARBA00022833"/>
    </source>
</evidence>
<dbReference type="InterPro" id="IPR003613">
    <property type="entry name" value="Ubox_domain"/>
</dbReference>
<name>A0A7R9KIS0_9ACAR</name>
<protein>
    <recommendedName>
        <fullName evidence="4">RING-type domain-containing protein</fullName>
    </recommendedName>
</protein>
<dbReference type="PANTHER" id="PTHR46016">
    <property type="entry name" value="ZINC FINGER, RING/FYVE/PHD-TYPE"/>
    <property type="match status" value="1"/>
</dbReference>
<feature type="domain" description="RING-type" evidence="4">
    <location>
        <begin position="196"/>
        <end position="235"/>
    </location>
</feature>
<evidence type="ECO:0000259" key="4">
    <source>
        <dbReference type="PROSITE" id="PS50089"/>
    </source>
</evidence>
<dbReference type="SMART" id="SM00504">
    <property type="entry name" value="Ubox"/>
    <property type="match status" value="2"/>
</dbReference>
<sequence>MPGYSIDRFPDLSAEDRDEYTCSICHEIFHCPVSTTCCLQTFCEDCITAWLQTNRTCPYDRKPLTASKLSQAPRVMVNTLGRFKIQCDFWDNGCREVNKLEDLARHVVNCAYDPTKCAKCRCEQTSGHDCIQALRELINKLMIENEALKVNHHPDHGSNMDVMARFSGCINSGQMPGYNSDRFPDLSAEDRDEYTCSICQEIFNTPVTTTCCLQTFCEDCITQWLQTNNSCPYDRKPLSRDKLSRPPRVMMNTLGRFKIRCDFWDIGCCEVVKLESLTSHTVICRYNNSKCLKCQCERTSGHNCIDALLKQNRQIMSQNEVLKTAYRSLQNDRGNTSDGARSLSKPGKFNKLLSRVESLNITTNDHDGNGDGQAVPALPDSQILAECRRHLSEPLRLDSQMRAHMTDKTMSIVKQQLMAYNSVDAVCKHVCEQLELEYGTDWHCIIDPHGHNRARYNHEVGYYMCVKFGQTTLTIFHTNRLDWTILKARIKHNKIAPKLNILYTDMNASMVSAVTAIVFEVIHRSDSIGDTVAAIKVEMDSRYPPTKWQCFAYSKDSGNRVVSYRVGKYIESYVGQLHVIIFQALQN</sequence>
<dbReference type="EMBL" id="OC855701">
    <property type="protein sequence ID" value="CAD7622493.1"/>
    <property type="molecule type" value="Genomic_DNA"/>
</dbReference>
<dbReference type="InterPro" id="IPR037177">
    <property type="entry name" value="DLC_sf"/>
</dbReference>
<dbReference type="Pfam" id="PF13923">
    <property type="entry name" value="zf-C3HC4_2"/>
    <property type="match status" value="1"/>
</dbReference>
<dbReference type="PANTHER" id="PTHR46016:SF1">
    <property type="entry name" value="RING-TYPE DOMAIN-CONTAINING PROTEIN"/>
    <property type="match status" value="1"/>
</dbReference>
<dbReference type="Pfam" id="PF01221">
    <property type="entry name" value="Dynein_light"/>
    <property type="match status" value="2"/>
</dbReference>
<dbReference type="SUPFAM" id="SSF57850">
    <property type="entry name" value="RING/U-box"/>
    <property type="match status" value="2"/>
</dbReference>
<dbReference type="SMART" id="SM00184">
    <property type="entry name" value="RING"/>
    <property type="match status" value="2"/>
</dbReference>
<dbReference type="InterPro" id="IPR013083">
    <property type="entry name" value="Znf_RING/FYVE/PHD"/>
</dbReference>
<dbReference type="PROSITE" id="PS50089">
    <property type="entry name" value="ZF_RING_2"/>
    <property type="match status" value="2"/>
</dbReference>
<organism evidence="5">
    <name type="scientific">Medioppia subpectinata</name>
    <dbReference type="NCBI Taxonomy" id="1979941"/>
    <lineage>
        <taxon>Eukaryota</taxon>
        <taxon>Metazoa</taxon>
        <taxon>Ecdysozoa</taxon>
        <taxon>Arthropoda</taxon>
        <taxon>Chelicerata</taxon>
        <taxon>Arachnida</taxon>
        <taxon>Acari</taxon>
        <taxon>Acariformes</taxon>
        <taxon>Sarcoptiformes</taxon>
        <taxon>Oribatida</taxon>
        <taxon>Brachypylina</taxon>
        <taxon>Oppioidea</taxon>
        <taxon>Oppiidae</taxon>
        <taxon>Medioppia</taxon>
    </lineage>
</organism>
<evidence type="ECO:0000313" key="5">
    <source>
        <dbReference type="EMBL" id="CAD7622493.1"/>
    </source>
</evidence>
<keyword evidence="1 3" id="KW-0863">Zinc-finger</keyword>
<keyword evidence="2" id="KW-0862">Zinc</keyword>
<dbReference type="GO" id="GO:0030286">
    <property type="term" value="C:dynein complex"/>
    <property type="evidence" value="ECO:0007669"/>
    <property type="project" value="InterPro"/>
</dbReference>
<dbReference type="GO" id="GO:0061630">
    <property type="term" value="F:ubiquitin protein ligase activity"/>
    <property type="evidence" value="ECO:0007669"/>
    <property type="project" value="TreeGrafter"/>
</dbReference>
<gene>
    <name evidence="5" type="ORF">OSB1V03_LOCUS2956</name>
</gene>
<dbReference type="Proteomes" id="UP000759131">
    <property type="component" value="Unassembled WGS sequence"/>
</dbReference>
<dbReference type="EMBL" id="CAJPIZ010001126">
    <property type="protein sequence ID" value="CAG2102923.1"/>
    <property type="molecule type" value="Genomic_DNA"/>
</dbReference>
<dbReference type="GO" id="GO:0007017">
    <property type="term" value="P:microtubule-based process"/>
    <property type="evidence" value="ECO:0007669"/>
    <property type="project" value="InterPro"/>
</dbReference>